<feature type="domain" description="mRNA triphosphatase Cet1-like" evidence="5">
    <location>
        <begin position="114"/>
        <end position="192"/>
    </location>
</feature>
<protein>
    <recommendedName>
        <fullName evidence="3">mRNA 5'-phosphatase</fullName>
        <ecNumber evidence="3">3.6.1.74</ecNumber>
    </recommendedName>
</protein>
<name>A0A2J7ZHJ3_9CHLO</name>
<keyword evidence="7" id="KW-1185">Reference proteome</keyword>
<keyword evidence="1" id="KW-0507">mRNA processing</keyword>
<evidence type="ECO:0000256" key="4">
    <source>
        <dbReference type="ARBA" id="ARBA00047740"/>
    </source>
</evidence>
<keyword evidence="2" id="KW-0378">Hydrolase</keyword>
<evidence type="ECO:0000313" key="7">
    <source>
        <dbReference type="Proteomes" id="UP000236333"/>
    </source>
</evidence>
<dbReference type="InterPro" id="IPR037009">
    <property type="entry name" value="mRNA_triPase_Cet1_sf"/>
</dbReference>
<accession>A0A2J7ZHJ3</accession>
<organism evidence="6 7">
    <name type="scientific">Tetrabaena socialis</name>
    <dbReference type="NCBI Taxonomy" id="47790"/>
    <lineage>
        <taxon>Eukaryota</taxon>
        <taxon>Viridiplantae</taxon>
        <taxon>Chlorophyta</taxon>
        <taxon>core chlorophytes</taxon>
        <taxon>Chlorophyceae</taxon>
        <taxon>CS clade</taxon>
        <taxon>Chlamydomonadales</taxon>
        <taxon>Tetrabaenaceae</taxon>
        <taxon>Tetrabaena</taxon>
    </lineage>
</organism>
<comment type="caution">
    <text evidence="6">The sequence shown here is derived from an EMBL/GenBank/DDBJ whole genome shotgun (WGS) entry which is preliminary data.</text>
</comment>
<reference evidence="6 7" key="1">
    <citation type="journal article" date="2017" name="Mol. Biol. Evol.">
        <title>The 4-celled Tetrabaena socialis nuclear genome reveals the essential components for genetic control of cell number at the origin of multicellularity in the volvocine lineage.</title>
        <authorList>
            <person name="Featherston J."/>
            <person name="Arakaki Y."/>
            <person name="Hanschen E.R."/>
            <person name="Ferris P.J."/>
            <person name="Michod R.E."/>
            <person name="Olson B.J.S.C."/>
            <person name="Nozaki H."/>
            <person name="Durand P.M."/>
        </authorList>
    </citation>
    <scope>NUCLEOTIDE SEQUENCE [LARGE SCALE GENOMIC DNA]</scope>
    <source>
        <strain evidence="6 7">NIES-571</strain>
    </source>
</reference>
<dbReference type="GO" id="GO:0006397">
    <property type="term" value="P:mRNA processing"/>
    <property type="evidence" value="ECO:0007669"/>
    <property type="project" value="UniProtKB-KW"/>
</dbReference>
<evidence type="ECO:0000313" key="6">
    <source>
        <dbReference type="EMBL" id="PNG99738.1"/>
    </source>
</evidence>
<dbReference type="InterPro" id="IPR004206">
    <property type="entry name" value="mRNA_triPase_Cet1"/>
</dbReference>
<dbReference type="EC" id="3.6.1.74" evidence="3"/>
<dbReference type="SUPFAM" id="SSF56091">
    <property type="entry name" value="DNA ligase/mRNA capping enzyme, catalytic domain"/>
    <property type="match status" value="1"/>
</dbReference>
<dbReference type="EMBL" id="PGGS01002226">
    <property type="protein sequence ID" value="PNG99738.1"/>
    <property type="molecule type" value="Genomic_DNA"/>
</dbReference>
<proteinExistence type="predicted"/>
<dbReference type="Gene3D" id="3.30.470.30">
    <property type="entry name" value="DNA ligase/mRNA capping enzyme"/>
    <property type="match status" value="1"/>
</dbReference>
<evidence type="ECO:0000259" key="5">
    <source>
        <dbReference type="Pfam" id="PF02940"/>
    </source>
</evidence>
<dbReference type="AlphaFoldDB" id="A0A2J7ZHJ3"/>
<evidence type="ECO:0000256" key="2">
    <source>
        <dbReference type="ARBA" id="ARBA00022801"/>
    </source>
</evidence>
<dbReference type="GO" id="GO:0140818">
    <property type="term" value="F:mRNA 5'-triphosphate monophosphatase activity"/>
    <property type="evidence" value="ECO:0007669"/>
    <property type="project" value="UniProtKB-EC"/>
</dbReference>
<comment type="catalytic activity">
    <reaction evidence="4">
        <text>a 5'-end triphospho-ribonucleoside in mRNA + H2O = a 5'-end diphospho-ribonucleoside in mRNA + phosphate + H(+)</text>
        <dbReference type="Rhea" id="RHEA:67004"/>
        <dbReference type="Rhea" id="RHEA-COMP:17164"/>
        <dbReference type="Rhea" id="RHEA-COMP:17165"/>
        <dbReference type="ChEBI" id="CHEBI:15377"/>
        <dbReference type="ChEBI" id="CHEBI:15378"/>
        <dbReference type="ChEBI" id="CHEBI:43474"/>
        <dbReference type="ChEBI" id="CHEBI:167616"/>
        <dbReference type="ChEBI" id="CHEBI:167618"/>
        <dbReference type="EC" id="3.6.1.74"/>
    </reaction>
    <physiologicalReaction direction="left-to-right" evidence="4">
        <dbReference type="Rhea" id="RHEA:67005"/>
    </physiologicalReaction>
</comment>
<feature type="non-terminal residue" evidence="6">
    <location>
        <position position="401"/>
    </location>
</feature>
<dbReference type="InterPro" id="IPR033469">
    <property type="entry name" value="CYTH-like_dom_sf"/>
</dbReference>
<dbReference type="Proteomes" id="UP000236333">
    <property type="component" value="Unassembled WGS sequence"/>
</dbReference>
<evidence type="ECO:0000256" key="3">
    <source>
        <dbReference type="ARBA" id="ARBA00035028"/>
    </source>
</evidence>
<evidence type="ECO:0000256" key="1">
    <source>
        <dbReference type="ARBA" id="ARBA00022664"/>
    </source>
</evidence>
<dbReference type="SUPFAM" id="SSF55154">
    <property type="entry name" value="CYTH-like phosphatases"/>
    <property type="match status" value="1"/>
</dbReference>
<dbReference type="Gene3D" id="3.20.100.10">
    <property type="entry name" value="mRNA triphosphatase Cet1-like"/>
    <property type="match status" value="1"/>
</dbReference>
<gene>
    <name evidence="6" type="ORF">TSOC_014478</name>
</gene>
<dbReference type="Pfam" id="PF02940">
    <property type="entry name" value="mRNA_triPase"/>
    <property type="match status" value="1"/>
</dbReference>
<sequence>MKIDQATLGRLMDVVKSATDTDEVEARYTGPLVYEKFDTLVRYFRSHGKDFSEQDTIDVSVQLDGKTYRVTAAGPPDVAAVMAAVANRSAIDPAHRADLVCIMKSMAEAVTIAKYDMKVTRKHEVPVTQRATLTQIAERFGSNTRIVRTKRRFSCLSEDGMCRFDLTAVNHMAMISTSEHTTDIRYEAEVELLPTGEKRRDARPAALALLKGFSIILKLVNGTDYVLSADERQAVLNRYSSLTKAGGKFIGPKPVTLELRHLAEPTPGSDSVRGNYTITDKADGERALAFVDAAGDLYLIDDRMGVSATGLHSAALTDTLFDCEVVRLKDEQRRLIACFDVYFHKGRDVRGLPLALGIGRDAEDRISYMTRALAAAAFVKQKPGDPDIIAKEFRVVQYGGD</sequence>
<dbReference type="GO" id="GO:0004651">
    <property type="term" value="F:polynucleotide 5'-phosphatase activity"/>
    <property type="evidence" value="ECO:0007669"/>
    <property type="project" value="InterPro"/>
</dbReference>